<dbReference type="RefSeq" id="XP_006814495.1">
    <property type="nucleotide sequence ID" value="XM_006814432.1"/>
</dbReference>
<keyword evidence="2" id="KW-0813">Transport</keyword>
<evidence type="ECO:0000259" key="9">
    <source>
        <dbReference type="PROSITE" id="PS50893"/>
    </source>
</evidence>
<evidence type="ECO:0000256" key="6">
    <source>
        <dbReference type="ARBA" id="ARBA00022989"/>
    </source>
</evidence>
<dbReference type="Pfam" id="PF00005">
    <property type="entry name" value="ABC_tran"/>
    <property type="match status" value="1"/>
</dbReference>
<name>A0ABM0M3A4_SACKO</name>
<dbReference type="InterPro" id="IPR003593">
    <property type="entry name" value="AAA+_ATPase"/>
</dbReference>
<organism evidence="11 12">
    <name type="scientific">Saccoglossus kowalevskii</name>
    <name type="common">Acorn worm</name>
    <dbReference type="NCBI Taxonomy" id="10224"/>
    <lineage>
        <taxon>Eukaryota</taxon>
        <taxon>Metazoa</taxon>
        <taxon>Hemichordata</taxon>
        <taxon>Enteropneusta</taxon>
        <taxon>Harrimaniidae</taxon>
        <taxon>Saccoglossus</taxon>
    </lineage>
</organism>
<evidence type="ECO:0000259" key="10">
    <source>
        <dbReference type="PROSITE" id="PS50929"/>
    </source>
</evidence>
<dbReference type="GeneID" id="102805606"/>
<evidence type="ECO:0000256" key="5">
    <source>
        <dbReference type="ARBA" id="ARBA00022840"/>
    </source>
</evidence>
<accession>A0ABM0M3A4</accession>
<dbReference type="Proteomes" id="UP000694865">
    <property type="component" value="Unplaced"/>
</dbReference>
<keyword evidence="6 8" id="KW-1133">Transmembrane helix</keyword>
<dbReference type="Pfam" id="PF00664">
    <property type="entry name" value="ABC_membrane"/>
    <property type="match status" value="1"/>
</dbReference>
<dbReference type="InterPro" id="IPR050173">
    <property type="entry name" value="ABC_transporter_C-like"/>
</dbReference>
<feature type="transmembrane region" description="Helical" evidence="8">
    <location>
        <begin position="65"/>
        <end position="86"/>
    </location>
</feature>
<dbReference type="InterPro" id="IPR036640">
    <property type="entry name" value="ABC1_TM_sf"/>
</dbReference>
<dbReference type="CDD" id="cd18602">
    <property type="entry name" value="ABC_6TM_SUR1_D2_like"/>
    <property type="match status" value="1"/>
</dbReference>
<dbReference type="SUPFAM" id="SSF90123">
    <property type="entry name" value="ABC transporter transmembrane region"/>
    <property type="match status" value="1"/>
</dbReference>
<dbReference type="Gene3D" id="3.40.50.300">
    <property type="entry name" value="P-loop containing nucleotide triphosphate hydrolases"/>
    <property type="match status" value="1"/>
</dbReference>
<dbReference type="InterPro" id="IPR017871">
    <property type="entry name" value="ABC_transporter-like_CS"/>
</dbReference>
<dbReference type="PANTHER" id="PTHR24223:SF461">
    <property type="entry name" value="ATP-BINDING CASSETTE SUB-FAMILY C MEMBER SUR"/>
    <property type="match status" value="1"/>
</dbReference>
<gene>
    <name evidence="12" type="primary">LOC102805606</name>
</gene>
<evidence type="ECO:0000256" key="4">
    <source>
        <dbReference type="ARBA" id="ARBA00022741"/>
    </source>
</evidence>
<feature type="transmembrane region" description="Helical" evidence="8">
    <location>
        <begin position="210"/>
        <end position="231"/>
    </location>
</feature>
<evidence type="ECO:0000313" key="12">
    <source>
        <dbReference type="RefSeq" id="XP_006814495.1"/>
    </source>
</evidence>
<comment type="subcellular location">
    <subcellularLocation>
        <location evidence="1">Membrane</location>
    </subcellularLocation>
</comment>
<dbReference type="PROSITE" id="PS50929">
    <property type="entry name" value="ABC_TM1F"/>
    <property type="match status" value="1"/>
</dbReference>
<sequence>MRAKTKRKIPELEQRKLLVQIDRKAKERKIEDGDTGTLIEKEERETGSVSWRIYLAYIKAIKYPLFVLTIVMYTLQGVALILNNFWLSDWSESGSNTGNKTQNELDAELDYYLKGYAAFSFTYLGLAAAATTFHIMFALLGAKRLHIKLLRNIVHAPMRLFDTTPIGRIMNRLSDDTQTVDQRIWITLYGILTAASISVSTIVVNTVVSPIFLVAAVPLVVTYVLIMRHFLTSARELQRLASISRSPVFAHFSETLGGITTIRAYSIQRRFWKRLCSTVDNNNVALLYMNTANRWVGTRLESIGALIVFAAGLSALLTCILGELEPSLVGLSLAYAISLSGHSSMLIRLMADCEMQMNAVERIEHYTQLESEQYQGVCIPHSNWPNKGDIIFDNISVQYAAGLDPVLSDVNVHFKSGQKIGICGRTGSGKSSLALSLFRIVEICCGRILIDGVDIMTLPLLSLRGKLAIIPQDPVLFQGTIRFNLDPDKKQSDGELWEALEIAQLKSIVSELDRNLDAQVSEDGENFSVGQRQLFCLARAFLKKSQILVMDEATASIDYQTDKILQDVISTVFADRTVITIAHRISTILDSDVVLVLSDGKVIEYDTPQNLLKKEDSMFASLVKGNK</sequence>
<evidence type="ECO:0000256" key="7">
    <source>
        <dbReference type="ARBA" id="ARBA00023136"/>
    </source>
</evidence>
<dbReference type="InterPro" id="IPR011527">
    <property type="entry name" value="ABC1_TM_dom"/>
</dbReference>
<evidence type="ECO:0000313" key="11">
    <source>
        <dbReference type="Proteomes" id="UP000694865"/>
    </source>
</evidence>
<keyword evidence="5" id="KW-0067">ATP-binding</keyword>
<feature type="domain" description="ABC transmembrane type-1" evidence="10">
    <location>
        <begin position="67"/>
        <end position="355"/>
    </location>
</feature>
<evidence type="ECO:0000256" key="2">
    <source>
        <dbReference type="ARBA" id="ARBA00022448"/>
    </source>
</evidence>
<dbReference type="Gene3D" id="1.20.1560.10">
    <property type="entry name" value="ABC transporter type 1, transmembrane domain"/>
    <property type="match status" value="1"/>
</dbReference>
<dbReference type="CDD" id="cd03244">
    <property type="entry name" value="ABCC_MRP_domain2"/>
    <property type="match status" value="1"/>
</dbReference>
<dbReference type="InterPro" id="IPR003439">
    <property type="entry name" value="ABC_transporter-like_ATP-bd"/>
</dbReference>
<dbReference type="SUPFAM" id="SSF52540">
    <property type="entry name" value="P-loop containing nucleoside triphosphate hydrolases"/>
    <property type="match status" value="1"/>
</dbReference>
<keyword evidence="11" id="KW-1185">Reference proteome</keyword>
<feature type="transmembrane region" description="Helical" evidence="8">
    <location>
        <begin position="116"/>
        <end position="142"/>
    </location>
</feature>
<proteinExistence type="predicted"/>
<keyword evidence="7 8" id="KW-0472">Membrane</keyword>
<dbReference type="SMART" id="SM00382">
    <property type="entry name" value="AAA"/>
    <property type="match status" value="1"/>
</dbReference>
<reference evidence="12" key="1">
    <citation type="submission" date="2025-08" db="UniProtKB">
        <authorList>
            <consortium name="RefSeq"/>
        </authorList>
    </citation>
    <scope>IDENTIFICATION</scope>
    <source>
        <tissue evidence="12">Testes</tissue>
    </source>
</reference>
<dbReference type="PANTHER" id="PTHR24223">
    <property type="entry name" value="ATP-BINDING CASSETTE SUB-FAMILY C"/>
    <property type="match status" value="1"/>
</dbReference>
<evidence type="ECO:0000256" key="8">
    <source>
        <dbReference type="SAM" id="Phobius"/>
    </source>
</evidence>
<feature type="domain" description="ABC transporter" evidence="9">
    <location>
        <begin position="390"/>
        <end position="624"/>
    </location>
</feature>
<evidence type="ECO:0000256" key="1">
    <source>
        <dbReference type="ARBA" id="ARBA00004370"/>
    </source>
</evidence>
<feature type="transmembrane region" description="Helical" evidence="8">
    <location>
        <begin position="303"/>
        <end position="322"/>
    </location>
</feature>
<keyword evidence="3 8" id="KW-0812">Transmembrane</keyword>
<dbReference type="InterPro" id="IPR027417">
    <property type="entry name" value="P-loop_NTPase"/>
</dbReference>
<protein>
    <submittedName>
        <fullName evidence="12">ATP-binding cassette sub-family C member 8-like</fullName>
    </submittedName>
</protein>
<keyword evidence="4" id="KW-0547">Nucleotide-binding</keyword>
<feature type="transmembrane region" description="Helical" evidence="8">
    <location>
        <begin position="184"/>
        <end position="204"/>
    </location>
</feature>
<evidence type="ECO:0000256" key="3">
    <source>
        <dbReference type="ARBA" id="ARBA00022692"/>
    </source>
</evidence>
<dbReference type="PROSITE" id="PS00211">
    <property type="entry name" value="ABC_TRANSPORTER_1"/>
    <property type="match status" value="1"/>
</dbReference>
<dbReference type="PROSITE" id="PS50893">
    <property type="entry name" value="ABC_TRANSPORTER_2"/>
    <property type="match status" value="1"/>
</dbReference>